<dbReference type="InterPro" id="IPR004445">
    <property type="entry name" value="GltS"/>
</dbReference>
<feature type="transmembrane region" description="Helical" evidence="1">
    <location>
        <begin position="126"/>
        <end position="150"/>
    </location>
</feature>
<dbReference type="PANTHER" id="PTHR36178">
    <property type="entry name" value="SLR0625 PROTEIN"/>
    <property type="match status" value="1"/>
</dbReference>
<evidence type="ECO:0000313" key="2">
    <source>
        <dbReference type="EMBL" id="MQU09654.1"/>
    </source>
</evidence>
<name>A0A6L5I1Z7_9PSED</name>
<dbReference type="GO" id="GO:0015813">
    <property type="term" value="P:L-glutamate transmembrane transport"/>
    <property type="evidence" value="ECO:0007669"/>
    <property type="project" value="InterPro"/>
</dbReference>
<keyword evidence="1" id="KW-1133">Transmembrane helix</keyword>
<dbReference type="Pfam" id="PF03616">
    <property type="entry name" value="Glt_symporter"/>
    <property type="match status" value="1"/>
</dbReference>
<dbReference type="GO" id="GO:0016020">
    <property type="term" value="C:membrane"/>
    <property type="evidence" value="ECO:0007669"/>
    <property type="project" value="InterPro"/>
</dbReference>
<feature type="transmembrane region" description="Helical" evidence="1">
    <location>
        <begin position="30"/>
        <end position="53"/>
    </location>
</feature>
<dbReference type="RefSeq" id="WP_323370723.1">
    <property type="nucleotide sequence ID" value="NZ_WIVU01000212.1"/>
</dbReference>
<feature type="non-terminal residue" evidence="2">
    <location>
        <position position="1"/>
    </location>
</feature>
<protein>
    <submittedName>
        <fullName evidence="2">Sodium/glutamate symporter</fullName>
    </submittedName>
</protein>
<sequence>LLAGIVLRALGDAFAPQRGRLWHWDSMQPGVALISDVSLGMFLTMALMGLQFWTLQPLLGFIGVAMAMQILLAVAFIVLVVFRCMGRDYEAAVVCAGFGGITLGSTATAIANMSAVTREHGNAPRAFIVVPLVCGFFIDLINALVIGLMAA</sequence>
<keyword evidence="1" id="KW-0472">Membrane</keyword>
<accession>A0A6L5I1Z7</accession>
<organism evidence="2 3">
    <name type="scientific">Pseudomonas helleri</name>
    <dbReference type="NCBI Taxonomy" id="1608996"/>
    <lineage>
        <taxon>Bacteria</taxon>
        <taxon>Pseudomonadati</taxon>
        <taxon>Pseudomonadota</taxon>
        <taxon>Gammaproteobacteria</taxon>
        <taxon>Pseudomonadales</taxon>
        <taxon>Pseudomonadaceae</taxon>
        <taxon>Pseudomonas</taxon>
    </lineage>
</organism>
<feature type="transmembrane region" description="Helical" evidence="1">
    <location>
        <begin position="59"/>
        <end position="82"/>
    </location>
</feature>
<dbReference type="Proteomes" id="UP000478064">
    <property type="component" value="Unassembled WGS sequence"/>
</dbReference>
<dbReference type="GO" id="GO:0015501">
    <property type="term" value="F:glutamate:sodium symporter activity"/>
    <property type="evidence" value="ECO:0007669"/>
    <property type="project" value="InterPro"/>
</dbReference>
<dbReference type="AlphaFoldDB" id="A0A6L5I1Z7"/>
<comment type="caution">
    <text evidence="2">The sequence shown here is derived from an EMBL/GenBank/DDBJ whole genome shotgun (WGS) entry which is preliminary data.</text>
</comment>
<dbReference type="EMBL" id="WIVU01000212">
    <property type="protein sequence ID" value="MQU09654.1"/>
    <property type="molecule type" value="Genomic_DNA"/>
</dbReference>
<keyword evidence="1" id="KW-0812">Transmembrane</keyword>
<feature type="transmembrane region" description="Helical" evidence="1">
    <location>
        <begin position="89"/>
        <end position="114"/>
    </location>
</feature>
<evidence type="ECO:0000313" key="3">
    <source>
        <dbReference type="Proteomes" id="UP000478064"/>
    </source>
</evidence>
<evidence type="ECO:0000256" key="1">
    <source>
        <dbReference type="SAM" id="Phobius"/>
    </source>
</evidence>
<gene>
    <name evidence="2" type="ORF">GHO27_28935</name>
</gene>
<reference evidence="2 3" key="1">
    <citation type="submission" date="2019-10" db="EMBL/GenBank/DDBJ databases">
        <title>Evaluation of single-gene subtyping targets for Pseudomonas.</title>
        <authorList>
            <person name="Reichler S.J."/>
            <person name="Orsi R.H."/>
            <person name="Wiedmann M."/>
            <person name="Martin N.H."/>
            <person name="Murphy S.I."/>
        </authorList>
    </citation>
    <scope>NUCLEOTIDE SEQUENCE [LARGE SCALE GENOMIC DNA]</scope>
    <source>
        <strain evidence="2 3">FSL R10-1637</strain>
    </source>
</reference>
<dbReference type="PANTHER" id="PTHR36178:SF1">
    <property type="entry name" value="SODIUM_GLUTAMATE SYMPORTER"/>
    <property type="match status" value="1"/>
</dbReference>
<proteinExistence type="predicted"/>